<dbReference type="EMBL" id="JBBMFM010000042">
    <property type="protein sequence ID" value="MEQ2425800.1"/>
    <property type="molecule type" value="Genomic_DNA"/>
</dbReference>
<evidence type="ECO:0000313" key="1">
    <source>
        <dbReference type="EMBL" id="MEQ2425800.1"/>
    </source>
</evidence>
<protein>
    <submittedName>
        <fullName evidence="1">Uncharacterized protein</fullName>
    </submittedName>
</protein>
<comment type="caution">
    <text evidence="1">The sequence shown here is derived from an EMBL/GenBank/DDBJ whole genome shotgun (WGS) entry which is preliminary data.</text>
</comment>
<accession>A0ABV1D5X8</accession>
<organism evidence="1 2">
    <name type="scientific">Enterocloster hominis</name>
    <name type="common">ex Hitch et al. 2024</name>
    <dbReference type="NCBI Taxonomy" id="1917870"/>
    <lineage>
        <taxon>Bacteria</taxon>
        <taxon>Bacillati</taxon>
        <taxon>Bacillota</taxon>
        <taxon>Clostridia</taxon>
        <taxon>Lachnospirales</taxon>
        <taxon>Lachnospiraceae</taxon>
        <taxon>Enterocloster</taxon>
    </lineage>
</organism>
<sequence>MEEKLKVIISRAHQRFGMQKSSEISVSKINDVHWSNISGGVNQRQHGYSLYGYISYKDAPTYVNCSGLHDYESNEAKVLIHKETPGSEYYPGYRYLVKQAGSKPTLPVRKTRLNGEPPCTKKILILLKRGPKTRGDIRNELSALGYETSRIRNAINQLKRQNKIICTGSPCSAFQEIRLNDNSS</sequence>
<proteinExistence type="predicted"/>
<gene>
    <name evidence="1" type="ORF">WMQ36_12500</name>
</gene>
<dbReference type="Proteomes" id="UP001454086">
    <property type="component" value="Unassembled WGS sequence"/>
</dbReference>
<reference evidence="1 2" key="1">
    <citation type="submission" date="2024-03" db="EMBL/GenBank/DDBJ databases">
        <title>Human intestinal bacterial collection.</title>
        <authorList>
            <person name="Pauvert C."/>
            <person name="Hitch T.C.A."/>
            <person name="Clavel T."/>
        </authorList>
    </citation>
    <scope>NUCLEOTIDE SEQUENCE [LARGE SCALE GENOMIC DNA]</scope>
    <source>
        <strain evidence="1 2">CLA-SR-H021</strain>
    </source>
</reference>
<evidence type="ECO:0000313" key="2">
    <source>
        <dbReference type="Proteomes" id="UP001454086"/>
    </source>
</evidence>
<dbReference type="RefSeq" id="WP_040381113.1">
    <property type="nucleotide sequence ID" value="NZ_JBBMFM010000042.1"/>
</dbReference>
<name>A0ABV1D5X8_9FIRM</name>
<keyword evidence="2" id="KW-1185">Reference proteome</keyword>